<dbReference type="KEGG" id="taqu:KDW03_01555"/>
<name>A0AAX3BE70_9SPIR</name>
<organism evidence="3 4">
    <name type="scientific">Thermospira aquatica</name>
    <dbReference type="NCBI Taxonomy" id="2828656"/>
    <lineage>
        <taxon>Bacteria</taxon>
        <taxon>Pseudomonadati</taxon>
        <taxon>Spirochaetota</taxon>
        <taxon>Spirochaetia</taxon>
        <taxon>Brevinematales</taxon>
        <taxon>Thermospiraceae</taxon>
        <taxon>Thermospira</taxon>
    </lineage>
</organism>
<dbReference type="GO" id="GO:0003723">
    <property type="term" value="F:RNA binding"/>
    <property type="evidence" value="ECO:0007669"/>
    <property type="project" value="UniProtKB-KW"/>
</dbReference>
<dbReference type="Pfam" id="PF01029">
    <property type="entry name" value="NusB"/>
    <property type="match status" value="1"/>
</dbReference>
<dbReference type="InterPro" id="IPR006027">
    <property type="entry name" value="NusB_RsmB_TIM44"/>
</dbReference>
<proteinExistence type="predicted"/>
<reference evidence="3" key="1">
    <citation type="submission" date="2021-04" db="EMBL/GenBank/DDBJ databases">
        <authorList>
            <person name="Postec A."/>
        </authorList>
    </citation>
    <scope>NUCLEOTIDE SEQUENCE</scope>
    <source>
        <strain evidence="3">F1F22</strain>
    </source>
</reference>
<feature type="domain" description="NusB/RsmB/TIM44" evidence="2">
    <location>
        <begin position="13"/>
        <end position="150"/>
    </location>
</feature>
<dbReference type="Proteomes" id="UP001056539">
    <property type="component" value="Chromosome"/>
</dbReference>
<dbReference type="EMBL" id="CP073355">
    <property type="protein sequence ID" value="URA10515.1"/>
    <property type="molecule type" value="Genomic_DNA"/>
</dbReference>
<evidence type="ECO:0000313" key="3">
    <source>
        <dbReference type="EMBL" id="URA10515.1"/>
    </source>
</evidence>
<dbReference type="RefSeq" id="WP_271435643.1">
    <property type="nucleotide sequence ID" value="NZ_CP073355.1"/>
</dbReference>
<dbReference type="AlphaFoldDB" id="A0AAX3BE70"/>
<keyword evidence="4" id="KW-1185">Reference proteome</keyword>
<dbReference type="SUPFAM" id="SSF48013">
    <property type="entry name" value="NusB-like"/>
    <property type="match status" value="1"/>
</dbReference>
<protein>
    <recommendedName>
        <fullName evidence="2">NusB/RsmB/TIM44 domain-containing protein</fullName>
    </recommendedName>
</protein>
<sequence length="160" mass="18131">MENKVFVRTTGKELSFLGLYAYDIGSHPLPEILDMSWLKDLYAYDKEEGWLPNLAPSDRGIFRHAEEILRGVLNELPTLDQEIAPLVKNRPFERILAVDKAILRLGAYLIIFDRTIPSEAIFSLCGEFADLYGEDETPSYIQGILGSLAKKWRTPQKGEG</sequence>
<keyword evidence="1" id="KW-0694">RNA-binding</keyword>
<accession>A0AAX3BE70</accession>
<dbReference type="GO" id="GO:0006355">
    <property type="term" value="P:regulation of DNA-templated transcription"/>
    <property type="evidence" value="ECO:0007669"/>
    <property type="project" value="InterPro"/>
</dbReference>
<dbReference type="InterPro" id="IPR035926">
    <property type="entry name" value="NusB-like_sf"/>
</dbReference>
<dbReference type="Gene3D" id="1.10.940.10">
    <property type="entry name" value="NusB-like"/>
    <property type="match status" value="1"/>
</dbReference>
<evidence type="ECO:0000256" key="1">
    <source>
        <dbReference type="ARBA" id="ARBA00022884"/>
    </source>
</evidence>
<gene>
    <name evidence="3" type="ORF">KDW03_01555</name>
</gene>
<reference evidence="3" key="2">
    <citation type="submission" date="2022-06" db="EMBL/GenBank/DDBJ databases">
        <title>Thermospira aquatica gen. nov., sp. nov.</title>
        <authorList>
            <person name="Ben Ali Gam Z."/>
            <person name="Labat M."/>
        </authorList>
    </citation>
    <scope>NUCLEOTIDE SEQUENCE</scope>
    <source>
        <strain evidence="3">F1F22</strain>
    </source>
</reference>
<evidence type="ECO:0000313" key="4">
    <source>
        <dbReference type="Proteomes" id="UP001056539"/>
    </source>
</evidence>
<evidence type="ECO:0000259" key="2">
    <source>
        <dbReference type="Pfam" id="PF01029"/>
    </source>
</evidence>